<evidence type="ECO:0000313" key="3">
    <source>
        <dbReference type="EMBL" id="GGC02102.1"/>
    </source>
</evidence>
<feature type="compositionally biased region" description="Basic and acidic residues" evidence="1">
    <location>
        <begin position="148"/>
        <end position="157"/>
    </location>
</feature>
<feature type="signal peptide" evidence="2">
    <location>
        <begin position="1"/>
        <end position="21"/>
    </location>
</feature>
<keyword evidence="4" id="KW-1185">Reference proteome</keyword>
<sequence>MNVFKYLIAACLLTLTCSLGAAEGDEVPTPSADQKAAAPVQKLELPEMPPREAFEGILQRPLFASDRRPTSTEEGRAAISARELRETWRLTGIIMVGSDTKALLQERDGERHMVLSVGMPLDDSWLLEEIRADAVVMDSGEEQVRLELIEPRDRAPAEPEQSTAAEGQNGDGETRPLDQGAQEAAERLRQDIQTTKDERNE</sequence>
<accession>A0ABQ1KMT2</accession>
<dbReference type="Proteomes" id="UP000629025">
    <property type="component" value="Unassembled WGS sequence"/>
</dbReference>
<name>A0ABQ1KMT2_9GAMM</name>
<gene>
    <name evidence="3" type="ORF">GCM10011352_30370</name>
</gene>
<feature type="chain" id="PRO_5045238060" evidence="2">
    <location>
        <begin position="22"/>
        <end position="201"/>
    </location>
</feature>
<organism evidence="3 4">
    <name type="scientific">Marinobacterium zhoushanense</name>
    <dbReference type="NCBI Taxonomy" id="1679163"/>
    <lineage>
        <taxon>Bacteria</taxon>
        <taxon>Pseudomonadati</taxon>
        <taxon>Pseudomonadota</taxon>
        <taxon>Gammaproteobacteria</taxon>
        <taxon>Oceanospirillales</taxon>
        <taxon>Oceanospirillaceae</taxon>
        <taxon>Marinobacterium</taxon>
    </lineage>
</organism>
<dbReference type="EMBL" id="BMIJ01000006">
    <property type="protein sequence ID" value="GGC02102.1"/>
    <property type="molecule type" value="Genomic_DNA"/>
</dbReference>
<evidence type="ECO:0000256" key="1">
    <source>
        <dbReference type="SAM" id="MobiDB-lite"/>
    </source>
</evidence>
<keyword evidence="2" id="KW-0732">Signal</keyword>
<comment type="caution">
    <text evidence="3">The sequence shown here is derived from an EMBL/GenBank/DDBJ whole genome shotgun (WGS) entry which is preliminary data.</text>
</comment>
<proteinExistence type="predicted"/>
<protein>
    <submittedName>
        <fullName evidence="3">Uncharacterized protein</fullName>
    </submittedName>
</protein>
<evidence type="ECO:0000256" key="2">
    <source>
        <dbReference type="SAM" id="SignalP"/>
    </source>
</evidence>
<reference evidence="4" key="1">
    <citation type="journal article" date="2019" name="Int. J. Syst. Evol. Microbiol.">
        <title>The Global Catalogue of Microorganisms (GCM) 10K type strain sequencing project: providing services to taxonomists for standard genome sequencing and annotation.</title>
        <authorList>
            <consortium name="The Broad Institute Genomics Platform"/>
            <consortium name="The Broad Institute Genome Sequencing Center for Infectious Disease"/>
            <person name="Wu L."/>
            <person name="Ma J."/>
        </authorList>
    </citation>
    <scope>NUCLEOTIDE SEQUENCE [LARGE SCALE GENOMIC DNA]</scope>
    <source>
        <strain evidence="4">CGMCC 1.15341</strain>
    </source>
</reference>
<feature type="region of interest" description="Disordered" evidence="1">
    <location>
        <begin position="148"/>
        <end position="201"/>
    </location>
</feature>
<evidence type="ECO:0000313" key="4">
    <source>
        <dbReference type="Proteomes" id="UP000629025"/>
    </source>
</evidence>
<feature type="compositionally biased region" description="Basic and acidic residues" evidence="1">
    <location>
        <begin position="184"/>
        <end position="201"/>
    </location>
</feature>
<dbReference type="RefSeq" id="WP_188749838.1">
    <property type="nucleotide sequence ID" value="NZ_BMIJ01000006.1"/>
</dbReference>